<evidence type="ECO:0000256" key="2">
    <source>
        <dbReference type="SAM" id="Phobius"/>
    </source>
</evidence>
<keyword evidence="2" id="KW-1133">Transmembrane helix</keyword>
<feature type="transmembrane region" description="Helical" evidence="2">
    <location>
        <begin position="28"/>
        <end position="44"/>
    </location>
</feature>
<keyword evidence="2" id="KW-0812">Transmembrane</keyword>
<dbReference type="Proteomes" id="UP000557392">
    <property type="component" value="Unassembled WGS sequence"/>
</dbReference>
<gene>
    <name evidence="3" type="ORF">GGR46_004694</name>
</gene>
<evidence type="ECO:0000313" key="3">
    <source>
        <dbReference type="EMBL" id="MBB4101104.1"/>
    </source>
</evidence>
<keyword evidence="2" id="KW-0472">Membrane</keyword>
<name>A0A7W6NYD7_9SPHN</name>
<sequence length="1053" mass="110828">MNRSEEDRSAGEDVAVVPRRLRRWRRPAVAVLALVAVLATAAWLQRRTIARSFVDRELARLGVPARYEIEQLSPWQQRLTNLSIGDPRNPDLTADWIELRTSLSPWRAEVLVVRTGTVRMRGRIVDGALSLGAIDKLMPAPSGKPFALPRLIVDVRDAQLRLDSDMGQVELGLSGKGMLSDGFAGMLRARSARLRSSGCIVEGIASQMRVRIRRGAPALEGPAQAAQVACGEVHVAQPRIDLKASLDPALARWNGRAGVGAAVLEAPAGRLDGLGGSIDFAGDRLRTQGSLSLRARELATQEIKASAATLSGRYALGDATTFQGRVAVEDGALPPASLQRIAGFANNGRGTPVAPLVQQLARALREAGRGFGGSAGVDLGTRGDEGRLHLADVDIAARSGARLRFGQGAGVALGFPDGGVSLEGQLSLGGGGLPDAMVRLSRRAGSAELRGTGYVRPYAAGDARLELARLDFSMRGMAGSVRTVATLSGPVSGGRVEGLSMPLQAHWDGRGVEVNPGCSPVSFSRVAVSSLVVNGDRLALCPVGPAMLRWKGGVVSGGIRTQKPELEGRIGDSPLRFSADTAQLDLGSSSFAIANAALRLGTETPTRLDIGALTGSYGSGLAGNFEGLGGQIGAVPLLLSEGKGDWAFQDGALSLKGGFTLADALADANVKPRFEPLASHDATLTLNDGKITARAGLVAPVPQVPVGSVTLSHDLSSGAGEALLDVPGIAFHTDGLQPNALTSLTYGVIADVDGLVAGSGRFAWNSDGVTSTGRFTATDLDLGAAFGPVQGLTTQLDFTDLLNLRTAPGQQASVRVVNPGVPVRDGLVRYALLDATRVQVEAGRWPFAGGELVLDPTVLDFGEKGERRLTFHVKGVDAALFLKEMAFDNLDATGVFDGTLPMIFDASGGRIEGGELHARSGGHIAYVGEVTRNDVGFWGNMAFQALKSLDYRNLAVRMNGPLAGEMITDISFSGVSQGKGTRSNFLIRRLAKLPFVFNVRISAPFRQLLDSAQSWYDPSRLIERNLPALLEEQNRAEEAAKQTVQPRESAPVP</sequence>
<keyword evidence="4" id="KW-1185">Reference proteome</keyword>
<feature type="region of interest" description="Disordered" evidence="1">
    <location>
        <begin position="1033"/>
        <end position="1053"/>
    </location>
</feature>
<proteinExistence type="predicted"/>
<comment type="caution">
    <text evidence="3">The sequence shown here is derived from an EMBL/GenBank/DDBJ whole genome shotgun (WGS) entry which is preliminary data.</text>
</comment>
<evidence type="ECO:0000256" key="1">
    <source>
        <dbReference type="SAM" id="MobiDB-lite"/>
    </source>
</evidence>
<dbReference type="EMBL" id="JACIEH010000005">
    <property type="protein sequence ID" value="MBB4101104.1"/>
    <property type="molecule type" value="Genomic_DNA"/>
</dbReference>
<dbReference type="InterPro" id="IPR021730">
    <property type="entry name" value="YdbH"/>
</dbReference>
<protein>
    <recommendedName>
        <fullName evidence="5">Dicarboxylate transport domain-containing protein</fullName>
    </recommendedName>
</protein>
<organism evidence="3 4">
    <name type="scientific">Sphingomonas kyeonggiensis</name>
    <dbReference type="NCBI Taxonomy" id="1268553"/>
    <lineage>
        <taxon>Bacteria</taxon>
        <taxon>Pseudomonadati</taxon>
        <taxon>Pseudomonadota</taxon>
        <taxon>Alphaproteobacteria</taxon>
        <taxon>Sphingomonadales</taxon>
        <taxon>Sphingomonadaceae</taxon>
        <taxon>Sphingomonas</taxon>
    </lineage>
</organism>
<dbReference type="AlphaFoldDB" id="A0A7W6NYD7"/>
<dbReference type="Pfam" id="PF11739">
    <property type="entry name" value="YdbH-like"/>
    <property type="match status" value="1"/>
</dbReference>
<reference evidence="3 4" key="1">
    <citation type="submission" date="2020-08" db="EMBL/GenBank/DDBJ databases">
        <title>Genomic Encyclopedia of Type Strains, Phase IV (KMG-IV): sequencing the most valuable type-strain genomes for metagenomic binning, comparative biology and taxonomic classification.</title>
        <authorList>
            <person name="Goeker M."/>
        </authorList>
    </citation>
    <scope>NUCLEOTIDE SEQUENCE [LARGE SCALE GENOMIC DNA]</scope>
    <source>
        <strain evidence="3 4">DSM 101806</strain>
    </source>
</reference>
<evidence type="ECO:0008006" key="5">
    <source>
        <dbReference type="Google" id="ProtNLM"/>
    </source>
</evidence>
<accession>A0A7W6NYD7</accession>
<dbReference type="RefSeq" id="WP_184000465.1">
    <property type="nucleotide sequence ID" value="NZ_JACIEH010000005.1"/>
</dbReference>
<evidence type="ECO:0000313" key="4">
    <source>
        <dbReference type="Proteomes" id="UP000557392"/>
    </source>
</evidence>